<accession>A0ABP8IU79</accession>
<organism evidence="1 2">
    <name type="scientific">Hymenobacter koreensis</name>
    <dbReference type="NCBI Taxonomy" id="1084523"/>
    <lineage>
        <taxon>Bacteria</taxon>
        <taxon>Pseudomonadati</taxon>
        <taxon>Bacteroidota</taxon>
        <taxon>Cytophagia</taxon>
        <taxon>Cytophagales</taxon>
        <taxon>Hymenobacteraceae</taxon>
        <taxon>Hymenobacter</taxon>
    </lineage>
</organism>
<protein>
    <recommendedName>
        <fullName evidence="3">STAS/SEC14 domain-containing protein</fullName>
    </recommendedName>
</protein>
<evidence type="ECO:0000313" key="2">
    <source>
        <dbReference type="Proteomes" id="UP001500454"/>
    </source>
</evidence>
<dbReference type="Proteomes" id="UP001500454">
    <property type="component" value="Unassembled WGS sequence"/>
</dbReference>
<proteinExistence type="predicted"/>
<comment type="caution">
    <text evidence="1">The sequence shown here is derived from an EMBL/GenBank/DDBJ whole genome shotgun (WGS) entry which is preliminary data.</text>
</comment>
<dbReference type="RefSeq" id="WP_345220565.1">
    <property type="nucleotide sequence ID" value="NZ_BAABHA010000001.1"/>
</dbReference>
<keyword evidence="2" id="KW-1185">Reference proteome</keyword>
<dbReference type="EMBL" id="BAABHA010000001">
    <property type="protein sequence ID" value="GAA4372505.1"/>
    <property type="molecule type" value="Genomic_DNA"/>
</dbReference>
<sequence length="155" mass="17551">MHLASPSALVELAYRPELHIVVVRWLGVTSEEEIRRVYASLEQAAVQQCRFWLLDARRRPSSSSLTTQWMLGEFAPKMARQLGGPLYFSYLISPVHLNAAEEFRKTQEAATGPHAPYQLHYAIQEGEATDWLLQMQRLDRVPTVTTAEKVTAAIS</sequence>
<name>A0ABP8IU79_9BACT</name>
<gene>
    <name evidence="1" type="ORF">GCM10023186_02110</name>
</gene>
<evidence type="ECO:0000313" key="1">
    <source>
        <dbReference type="EMBL" id="GAA4372505.1"/>
    </source>
</evidence>
<evidence type="ECO:0008006" key="3">
    <source>
        <dbReference type="Google" id="ProtNLM"/>
    </source>
</evidence>
<reference evidence="2" key="1">
    <citation type="journal article" date="2019" name="Int. J. Syst. Evol. Microbiol.">
        <title>The Global Catalogue of Microorganisms (GCM) 10K type strain sequencing project: providing services to taxonomists for standard genome sequencing and annotation.</title>
        <authorList>
            <consortium name="The Broad Institute Genomics Platform"/>
            <consortium name="The Broad Institute Genome Sequencing Center for Infectious Disease"/>
            <person name="Wu L."/>
            <person name="Ma J."/>
        </authorList>
    </citation>
    <scope>NUCLEOTIDE SEQUENCE [LARGE SCALE GENOMIC DNA]</scope>
    <source>
        <strain evidence="2">JCM 17924</strain>
    </source>
</reference>